<comment type="similarity">
    <text evidence="1">Belongs to the ComF/GntX family.</text>
</comment>
<evidence type="ECO:0000313" key="4">
    <source>
        <dbReference type="EMBL" id="MFC0681373.1"/>
    </source>
</evidence>
<evidence type="ECO:0000313" key="5">
    <source>
        <dbReference type="Proteomes" id="UP001589896"/>
    </source>
</evidence>
<gene>
    <name evidence="4" type="ORF">ACFFGH_26385</name>
</gene>
<dbReference type="InterPro" id="IPR029057">
    <property type="entry name" value="PRTase-like"/>
</dbReference>
<dbReference type="SUPFAM" id="SSF53271">
    <property type="entry name" value="PRTase-like"/>
    <property type="match status" value="1"/>
</dbReference>
<protein>
    <submittedName>
        <fullName evidence="4">ComF family protein</fullName>
    </submittedName>
</protein>
<dbReference type="InterPro" id="IPR051910">
    <property type="entry name" value="ComF/GntX_DNA_util-trans"/>
</dbReference>
<proteinExistence type="inferred from homology"/>
<dbReference type="EMBL" id="JBHLTG010000007">
    <property type="protein sequence ID" value="MFC0681373.1"/>
    <property type="molecule type" value="Genomic_DNA"/>
</dbReference>
<accession>A0ABV6RZQ5</accession>
<sequence length="246" mass="25801">MTSAARAALPHAVRSALLDAWAVLAPVECAGCGRPDRAVCRSCRAALEPALVRRSLPDGTPAVAALDYTGVLRAMVLGYKEGDRTDTARVLAGPLAMAVAAARDLPGGAAAELVPVPTSAAAYRRRGYDPVRLLLRRARLPACRVLRRTRGRIAQKALGSGERRRNAAGTMRARRPLGGRTFVLVDDVLTTGATLQECVRAVRAAGGVVVGAAALASTPLRSGRADPLPESPGTFPAQTTRFVPRR</sequence>
<organism evidence="4 5">
    <name type="scientific">Lysobacter korlensis</name>
    <dbReference type="NCBI Taxonomy" id="553636"/>
    <lineage>
        <taxon>Bacteria</taxon>
        <taxon>Pseudomonadati</taxon>
        <taxon>Pseudomonadota</taxon>
        <taxon>Gammaproteobacteria</taxon>
        <taxon>Lysobacterales</taxon>
        <taxon>Lysobacteraceae</taxon>
        <taxon>Lysobacter</taxon>
    </lineage>
</organism>
<keyword evidence="5" id="KW-1185">Reference proteome</keyword>
<dbReference type="Gene3D" id="3.40.50.2020">
    <property type="match status" value="1"/>
</dbReference>
<feature type="compositionally biased region" description="Polar residues" evidence="2">
    <location>
        <begin position="236"/>
        <end position="246"/>
    </location>
</feature>
<dbReference type="PANTHER" id="PTHR47505:SF1">
    <property type="entry name" value="DNA UTILIZATION PROTEIN YHGH"/>
    <property type="match status" value="1"/>
</dbReference>
<dbReference type="Proteomes" id="UP001589896">
    <property type="component" value="Unassembled WGS sequence"/>
</dbReference>
<dbReference type="Pfam" id="PF00156">
    <property type="entry name" value="Pribosyltran"/>
    <property type="match status" value="1"/>
</dbReference>
<feature type="domain" description="Phosphoribosyltransferase" evidence="3">
    <location>
        <begin position="172"/>
        <end position="219"/>
    </location>
</feature>
<reference evidence="4 5" key="1">
    <citation type="submission" date="2024-09" db="EMBL/GenBank/DDBJ databases">
        <authorList>
            <person name="Sun Q."/>
            <person name="Mori K."/>
        </authorList>
    </citation>
    <scope>NUCLEOTIDE SEQUENCE [LARGE SCALE GENOMIC DNA]</scope>
    <source>
        <strain evidence="4 5">KCTC 23076</strain>
    </source>
</reference>
<dbReference type="RefSeq" id="WP_386673930.1">
    <property type="nucleotide sequence ID" value="NZ_JBHLTG010000007.1"/>
</dbReference>
<comment type="caution">
    <text evidence="4">The sequence shown here is derived from an EMBL/GenBank/DDBJ whole genome shotgun (WGS) entry which is preliminary data.</text>
</comment>
<evidence type="ECO:0000256" key="2">
    <source>
        <dbReference type="SAM" id="MobiDB-lite"/>
    </source>
</evidence>
<dbReference type="InterPro" id="IPR000836">
    <property type="entry name" value="PRTase_dom"/>
</dbReference>
<evidence type="ECO:0000259" key="3">
    <source>
        <dbReference type="Pfam" id="PF00156"/>
    </source>
</evidence>
<name>A0ABV6RZQ5_9GAMM</name>
<evidence type="ECO:0000256" key="1">
    <source>
        <dbReference type="ARBA" id="ARBA00008007"/>
    </source>
</evidence>
<dbReference type="PANTHER" id="PTHR47505">
    <property type="entry name" value="DNA UTILIZATION PROTEIN YHGH"/>
    <property type="match status" value="1"/>
</dbReference>
<feature type="region of interest" description="Disordered" evidence="2">
    <location>
        <begin position="223"/>
        <end position="246"/>
    </location>
</feature>